<comment type="caution">
    <text evidence="1">The sequence shown here is derived from an EMBL/GenBank/DDBJ whole genome shotgun (WGS) entry which is preliminary data.</text>
</comment>
<accession>A0ACC2CR15</accession>
<dbReference type="EMBL" id="CM055100">
    <property type="protein sequence ID" value="KAJ7544466.1"/>
    <property type="molecule type" value="Genomic_DNA"/>
</dbReference>
<evidence type="ECO:0000313" key="2">
    <source>
        <dbReference type="Proteomes" id="UP001162992"/>
    </source>
</evidence>
<gene>
    <name evidence="1" type="ORF">O6H91_09G080200</name>
</gene>
<evidence type="ECO:0000313" key="1">
    <source>
        <dbReference type="EMBL" id="KAJ7544466.1"/>
    </source>
</evidence>
<reference evidence="2" key="1">
    <citation type="journal article" date="2024" name="Proc. Natl. Acad. Sci. U.S.A.">
        <title>Extraordinary preservation of gene collinearity over three hundred million years revealed in homosporous lycophytes.</title>
        <authorList>
            <person name="Li C."/>
            <person name="Wickell D."/>
            <person name="Kuo L.Y."/>
            <person name="Chen X."/>
            <person name="Nie B."/>
            <person name="Liao X."/>
            <person name="Peng D."/>
            <person name="Ji J."/>
            <person name="Jenkins J."/>
            <person name="Williams M."/>
            <person name="Shu S."/>
            <person name="Plott C."/>
            <person name="Barry K."/>
            <person name="Rajasekar S."/>
            <person name="Grimwood J."/>
            <person name="Han X."/>
            <person name="Sun S."/>
            <person name="Hou Z."/>
            <person name="He W."/>
            <person name="Dai G."/>
            <person name="Sun C."/>
            <person name="Schmutz J."/>
            <person name="Leebens-Mack J.H."/>
            <person name="Li F.W."/>
            <person name="Wang L."/>
        </authorList>
    </citation>
    <scope>NUCLEOTIDE SEQUENCE [LARGE SCALE GENOMIC DNA]</scope>
    <source>
        <strain evidence="2">cv. PW_Plant_1</strain>
    </source>
</reference>
<keyword evidence="2" id="KW-1185">Reference proteome</keyword>
<protein>
    <submittedName>
        <fullName evidence="1">Uncharacterized protein</fullName>
    </submittedName>
</protein>
<organism evidence="1 2">
    <name type="scientific">Diphasiastrum complanatum</name>
    <name type="common">Issler's clubmoss</name>
    <name type="synonym">Lycopodium complanatum</name>
    <dbReference type="NCBI Taxonomy" id="34168"/>
    <lineage>
        <taxon>Eukaryota</taxon>
        <taxon>Viridiplantae</taxon>
        <taxon>Streptophyta</taxon>
        <taxon>Embryophyta</taxon>
        <taxon>Tracheophyta</taxon>
        <taxon>Lycopodiopsida</taxon>
        <taxon>Lycopodiales</taxon>
        <taxon>Lycopodiaceae</taxon>
        <taxon>Lycopodioideae</taxon>
        <taxon>Diphasiastrum</taxon>
    </lineage>
</organism>
<proteinExistence type="predicted"/>
<sequence length="369" mass="40943">MPHFTSSSHRVVKYLCPIHRSIEEQQSLSRPIDRSISSVAAKSKQLLYDISEERNLCSEVITHRGKTKRSGERKVQRLSSDLASRRSAPSGPPFRFQSDRGSPLAAPPGAADTSSVKRSLAARKSGNSQSSRKNTWIWQSKWLILAMAAMGILGIGSLLFFIFGVSVEEVSSASATVNHVTEGREVTFGSVIKLQHDRTKFRLHSHEVPYGSGSGQQSVTGFPGVEDANSYWIVRPPSGASVNQGDEILSGTIFRLQHMRTHRWLHSHLHQSPISGNYEVSAFGGNDQSDTGDNWRLEIEGKGNVWMRDQKVRLIHLDTGTYLHSHDKKYTRIVAGQQEVCGVQKKTSDNLWLAAEGVYFPRASSFKSS</sequence>
<name>A0ACC2CR15_DIPCM</name>
<dbReference type="Proteomes" id="UP001162992">
    <property type="component" value="Chromosome 9"/>
</dbReference>